<dbReference type="AlphaFoldDB" id="A0AAV7H168"/>
<evidence type="ECO:0000313" key="2">
    <source>
        <dbReference type="Proteomes" id="UP000775213"/>
    </source>
</evidence>
<keyword evidence="2" id="KW-1185">Reference proteome</keyword>
<accession>A0AAV7H168</accession>
<dbReference type="EMBL" id="JAGFBR010000009">
    <property type="protein sequence ID" value="KAH0462052.1"/>
    <property type="molecule type" value="Genomic_DNA"/>
</dbReference>
<reference evidence="1 2" key="1">
    <citation type="journal article" date="2021" name="Hortic Res">
        <title>Chromosome-scale assembly of the Dendrobium chrysotoxum genome enhances the understanding of orchid evolution.</title>
        <authorList>
            <person name="Zhang Y."/>
            <person name="Zhang G.Q."/>
            <person name="Zhang D."/>
            <person name="Liu X.D."/>
            <person name="Xu X.Y."/>
            <person name="Sun W.H."/>
            <person name="Yu X."/>
            <person name="Zhu X."/>
            <person name="Wang Z.W."/>
            <person name="Zhao X."/>
            <person name="Zhong W.Y."/>
            <person name="Chen H."/>
            <person name="Yin W.L."/>
            <person name="Huang T."/>
            <person name="Niu S.C."/>
            <person name="Liu Z.J."/>
        </authorList>
    </citation>
    <scope>NUCLEOTIDE SEQUENCE [LARGE SCALE GENOMIC DNA]</scope>
    <source>
        <strain evidence="1">Lindl</strain>
    </source>
</reference>
<organism evidence="1 2">
    <name type="scientific">Dendrobium chrysotoxum</name>
    <name type="common">Orchid</name>
    <dbReference type="NCBI Taxonomy" id="161865"/>
    <lineage>
        <taxon>Eukaryota</taxon>
        <taxon>Viridiplantae</taxon>
        <taxon>Streptophyta</taxon>
        <taxon>Embryophyta</taxon>
        <taxon>Tracheophyta</taxon>
        <taxon>Spermatophyta</taxon>
        <taxon>Magnoliopsida</taxon>
        <taxon>Liliopsida</taxon>
        <taxon>Asparagales</taxon>
        <taxon>Orchidaceae</taxon>
        <taxon>Epidendroideae</taxon>
        <taxon>Malaxideae</taxon>
        <taxon>Dendrobiinae</taxon>
        <taxon>Dendrobium</taxon>
    </lineage>
</organism>
<protein>
    <submittedName>
        <fullName evidence="1">Uncharacterized protein</fullName>
    </submittedName>
</protein>
<name>A0AAV7H168_DENCH</name>
<proteinExistence type="predicted"/>
<comment type="caution">
    <text evidence="1">The sequence shown here is derived from an EMBL/GenBank/DDBJ whole genome shotgun (WGS) entry which is preliminary data.</text>
</comment>
<gene>
    <name evidence="1" type="ORF">IEQ34_009627</name>
</gene>
<sequence length="79" mass="8988">MLVEAWGLYQILRNHRTGGNIIPIDNSMQIDELLKGCNDICELNINLAKMESSNALLLKVSTYLVDLDDETNMIDKHKK</sequence>
<evidence type="ECO:0000313" key="1">
    <source>
        <dbReference type="EMBL" id="KAH0462052.1"/>
    </source>
</evidence>
<dbReference type="Proteomes" id="UP000775213">
    <property type="component" value="Unassembled WGS sequence"/>
</dbReference>